<reference evidence="2" key="1">
    <citation type="journal article" date="2017" name="Nat. Ecol. Evol.">
        <title>Genome expansion and lineage-specific genetic innovations in the forest pathogenic fungi Armillaria.</title>
        <authorList>
            <person name="Sipos G."/>
            <person name="Prasanna A.N."/>
            <person name="Walter M.C."/>
            <person name="O'Connor E."/>
            <person name="Balint B."/>
            <person name="Krizsan K."/>
            <person name="Kiss B."/>
            <person name="Hess J."/>
            <person name="Varga T."/>
            <person name="Slot J."/>
            <person name="Riley R."/>
            <person name="Boka B."/>
            <person name="Rigling D."/>
            <person name="Barry K."/>
            <person name="Lee J."/>
            <person name="Mihaltcheva S."/>
            <person name="LaButti K."/>
            <person name="Lipzen A."/>
            <person name="Waldron R."/>
            <person name="Moloney N.M."/>
            <person name="Sperisen C."/>
            <person name="Kredics L."/>
            <person name="Vagvoelgyi C."/>
            <person name="Patrignani A."/>
            <person name="Fitzpatrick D."/>
            <person name="Nagy I."/>
            <person name="Doyle S."/>
            <person name="Anderson J.B."/>
            <person name="Grigoriev I.V."/>
            <person name="Gueldener U."/>
            <person name="Muensterkoetter M."/>
            <person name="Nagy L.G."/>
        </authorList>
    </citation>
    <scope>NUCLEOTIDE SEQUENCE [LARGE SCALE GENOMIC DNA]</scope>
    <source>
        <strain evidence="2">C18/9</strain>
    </source>
</reference>
<dbReference type="EMBL" id="FUEG01000002">
    <property type="protein sequence ID" value="SJL00881.1"/>
    <property type="molecule type" value="Genomic_DNA"/>
</dbReference>
<dbReference type="OrthoDB" id="2546621at2759"/>
<dbReference type="Proteomes" id="UP000219338">
    <property type="component" value="Unassembled WGS sequence"/>
</dbReference>
<proteinExistence type="predicted"/>
<evidence type="ECO:0008006" key="3">
    <source>
        <dbReference type="Google" id="ProtNLM"/>
    </source>
</evidence>
<evidence type="ECO:0000313" key="1">
    <source>
        <dbReference type="EMBL" id="SJL00881.1"/>
    </source>
</evidence>
<keyword evidence="2" id="KW-1185">Reference proteome</keyword>
<gene>
    <name evidence="1" type="ORF">ARMOST_04195</name>
</gene>
<dbReference type="STRING" id="47428.A0A284QWR3"/>
<protein>
    <recommendedName>
        <fullName evidence="3">Proteasome assembly chaperone 1</fullName>
    </recommendedName>
</protein>
<organism evidence="1 2">
    <name type="scientific">Armillaria ostoyae</name>
    <name type="common">Armillaria root rot fungus</name>
    <dbReference type="NCBI Taxonomy" id="47428"/>
    <lineage>
        <taxon>Eukaryota</taxon>
        <taxon>Fungi</taxon>
        <taxon>Dikarya</taxon>
        <taxon>Basidiomycota</taxon>
        <taxon>Agaricomycotina</taxon>
        <taxon>Agaricomycetes</taxon>
        <taxon>Agaricomycetidae</taxon>
        <taxon>Agaricales</taxon>
        <taxon>Marasmiineae</taxon>
        <taxon>Physalacriaceae</taxon>
        <taxon>Armillaria</taxon>
    </lineage>
</organism>
<sequence length="341" mass="37517">MCSSIGKGGCGRLETVECFVWNRGHKRRSTIGLRAGIPDARHSFLPSYHHGDYRRIVAVNQPFLISLQDVDPLQDTVPSRYAIESDEEDEFNPLRPSQDASEPVNVKIVGSIPTAGKLIIASGDVGRIWARGANLGEQTGAVYVNQISVGLCFNPKWTSATIIISEVTTRLPIWAMNEYGKQILETLKPSKVSLLDIYPVPSYITSEPLTFQNAPIRYLSTTNVDPAEHAAKFSPPNLISSTSAVFMANLSISKVQGLLLILPYPRIPPPAPRKLSPSNIEQLSDDFMPWNEDTMTTVQTLLFKAIDEKAPDAWVNQSTKGTSVHAPKWQKGDIGEGGMYI</sequence>
<dbReference type="OMA" id="FQNAPIR"/>
<dbReference type="AlphaFoldDB" id="A0A284QWR3"/>
<accession>A0A284QWR3</accession>
<name>A0A284QWR3_ARMOS</name>
<evidence type="ECO:0000313" key="2">
    <source>
        <dbReference type="Proteomes" id="UP000219338"/>
    </source>
</evidence>